<keyword evidence="3" id="KW-1185">Reference proteome</keyword>
<evidence type="ECO:0000256" key="1">
    <source>
        <dbReference type="SAM" id="MobiDB-lite"/>
    </source>
</evidence>
<feature type="compositionally biased region" description="Polar residues" evidence="1">
    <location>
        <begin position="51"/>
        <end position="62"/>
    </location>
</feature>
<dbReference type="Proteomes" id="UP000198221">
    <property type="component" value="Chromosome I"/>
</dbReference>
<proteinExistence type="predicted"/>
<organism evidence="2 3">
    <name type="scientific">Micromonospora inositola</name>
    <dbReference type="NCBI Taxonomy" id="47865"/>
    <lineage>
        <taxon>Bacteria</taxon>
        <taxon>Bacillati</taxon>
        <taxon>Actinomycetota</taxon>
        <taxon>Actinomycetes</taxon>
        <taxon>Micromonosporales</taxon>
        <taxon>Micromonosporaceae</taxon>
        <taxon>Micromonospora</taxon>
    </lineage>
</organism>
<dbReference type="EMBL" id="LT607754">
    <property type="protein sequence ID" value="SCG60276.1"/>
    <property type="molecule type" value="Genomic_DNA"/>
</dbReference>
<feature type="compositionally biased region" description="Basic and acidic residues" evidence="1">
    <location>
        <begin position="1"/>
        <end position="28"/>
    </location>
</feature>
<name>A0A1C5IR61_9ACTN</name>
<feature type="region of interest" description="Disordered" evidence="1">
    <location>
        <begin position="1"/>
        <end position="62"/>
    </location>
</feature>
<protein>
    <submittedName>
        <fullName evidence="2">Uncharacterized protein</fullName>
    </submittedName>
</protein>
<evidence type="ECO:0000313" key="3">
    <source>
        <dbReference type="Proteomes" id="UP000198221"/>
    </source>
</evidence>
<accession>A0A1C5IR61</accession>
<gene>
    <name evidence="2" type="ORF">GA0070613_3221</name>
</gene>
<reference evidence="3" key="1">
    <citation type="submission" date="2016-06" db="EMBL/GenBank/DDBJ databases">
        <authorList>
            <person name="Varghese N."/>
            <person name="Submissions Spin"/>
        </authorList>
    </citation>
    <scope>NUCLEOTIDE SEQUENCE [LARGE SCALE GENOMIC DNA]</scope>
    <source>
        <strain evidence="3">DSM 43819</strain>
    </source>
</reference>
<evidence type="ECO:0000313" key="2">
    <source>
        <dbReference type="EMBL" id="SCG60276.1"/>
    </source>
</evidence>
<dbReference type="AlphaFoldDB" id="A0A1C5IR61"/>
<sequence length="62" mass="6820">MDKATDTMDRRTRTDTDTPTVDKIRTPDTDNCPDTVDSGHGRTPGVRTARTGWTGQPDTVTQ</sequence>